<dbReference type="eggNOG" id="ENOG502ZN30">
    <property type="taxonomic scope" value="Bacteria"/>
</dbReference>
<gene>
    <name evidence="1" type="ORF">RUMLAC_00764</name>
</gene>
<reference evidence="1 2" key="2">
    <citation type="submission" date="2008-08" db="EMBL/GenBank/DDBJ databases">
        <authorList>
            <person name="Fulton L."/>
            <person name="Clifton S."/>
            <person name="Fulton B."/>
            <person name="Xu J."/>
            <person name="Minx P."/>
            <person name="Pepin K.H."/>
            <person name="Johnson M."/>
            <person name="Bhonagiri V."/>
            <person name="Nash W.E."/>
            <person name="Mardis E.R."/>
            <person name="Wilson R.K."/>
        </authorList>
    </citation>
    <scope>NUCLEOTIDE SEQUENCE [LARGE SCALE GENOMIC DNA]</scope>
    <source>
        <strain evidence="1 2">ATCC 29176</strain>
    </source>
</reference>
<dbReference type="EMBL" id="ABOU02000026">
    <property type="protein sequence ID" value="EDY33384.1"/>
    <property type="molecule type" value="Genomic_DNA"/>
</dbReference>
<dbReference type="Proteomes" id="UP000003254">
    <property type="component" value="Unassembled WGS sequence"/>
</dbReference>
<dbReference type="HOGENOM" id="CLU_2938991_0_0_9"/>
<dbReference type="AlphaFoldDB" id="B5CMS9"/>
<name>B5CMS9_9FIRM</name>
<sequence>MPGSKGLSPHELAHRWMKDLRTRLDMSIKVGRKHHDMRIAGRIVGVRSMKQSVGIKVGGF</sequence>
<protein>
    <submittedName>
        <fullName evidence="1">Uncharacterized protein</fullName>
    </submittedName>
</protein>
<proteinExistence type="predicted"/>
<evidence type="ECO:0000313" key="1">
    <source>
        <dbReference type="EMBL" id="EDY33384.1"/>
    </source>
</evidence>
<keyword evidence="2" id="KW-1185">Reference proteome</keyword>
<organism evidence="1 2">
    <name type="scientific">[Ruminococcus] lactaris ATCC 29176</name>
    <dbReference type="NCBI Taxonomy" id="471875"/>
    <lineage>
        <taxon>Bacteria</taxon>
        <taxon>Bacillati</taxon>
        <taxon>Bacillota</taxon>
        <taxon>Clostridia</taxon>
        <taxon>Lachnospirales</taxon>
        <taxon>Lachnospiraceae</taxon>
        <taxon>Mediterraneibacter</taxon>
    </lineage>
</organism>
<evidence type="ECO:0000313" key="2">
    <source>
        <dbReference type="Proteomes" id="UP000003254"/>
    </source>
</evidence>
<accession>B5CMS9</accession>
<comment type="caution">
    <text evidence="1">The sequence shown here is derived from an EMBL/GenBank/DDBJ whole genome shotgun (WGS) entry which is preliminary data.</text>
</comment>
<reference evidence="1 2" key="1">
    <citation type="submission" date="2008-08" db="EMBL/GenBank/DDBJ databases">
        <title>Draft genome sequence of Ruminococcus lactaris ATCC 29176.</title>
        <authorList>
            <person name="Sudarsanam P."/>
            <person name="Ley R."/>
            <person name="Guruge J."/>
            <person name="Turnbaugh P.J."/>
            <person name="Mahowald M."/>
            <person name="Liep D."/>
            <person name="Gordon J."/>
        </authorList>
    </citation>
    <scope>NUCLEOTIDE SEQUENCE [LARGE SCALE GENOMIC DNA]</scope>
    <source>
        <strain evidence="1 2">ATCC 29176</strain>
    </source>
</reference>